<reference evidence="5 6" key="1">
    <citation type="submission" date="2016-02" db="EMBL/GenBank/DDBJ databases">
        <title>Complete genome sequence and transcriptome regulation of the pentose utilising yeast Sugiyamaella lignohabitans.</title>
        <authorList>
            <person name="Bellasio M."/>
            <person name="Peymann A."/>
            <person name="Valli M."/>
            <person name="Sipitzky M."/>
            <person name="Graf A."/>
            <person name="Sauer M."/>
            <person name="Marx H."/>
            <person name="Mattanovich D."/>
        </authorList>
    </citation>
    <scope>NUCLEOTIDE SEQUENCE [LARGE SCALE GENOMIC DNA]</scope>
    <source>
        <strain evidence="5 6">CBS 10342</strain>
    </source>
</reference>
<dbReference type="SUPFAM" id="SSF56300">
    <property type="entry name" value="Metallo-dependent phosphatases"/>
    <property type="match status" value="1"/>
</dbReference>
<dbReference type="CDD" id="cd00063">
    <property type="entry name" value="FN3"/>
    <property type="match status" value="1"/>
</dbReference>
<dbReference type="InterPro" id="IPR003961">
    <property type="entry name" value="FN3_dom"/>
</dbReference>
<dbReference type="GO" id="GO:0003993">
    <property type="term" value="F:acid phosphatase activity"/>
    <property type="evidence" value="ECO:0007669"/>
    <property type="project" value="UniProtKB-EC"/>
</dbReference>
<evidence type="ECO:0000313" key="5">
    <source>
        <dbReference type="EMBL" id="ANB11426.1"/>
    </source>
</evidence>
<dbReference type="RefSeq" id="XP_018733903.1">
    <property type="nucleotide sequence ID" value="XM_018881299.1"/>
</dbReference>
<dbReference type="InterPro" id="IPR008963">
    <property type="entry name" value="Purple_acid_Pase-like_N"/>
</dbReference>
<dbReference type="Proteomes" id="UP000189580">
    <property type="component" value="Chromosome c"/>
</dbReference>
<keyword evidence="1 3" id="KW-0732">Signal</keyword>
<comment type="catalytic activity">
    <reaction evidence="3">
        <text>a phosphate monoester + H2O = an alcohol + phosphate</text>
        <dbReference type="Rhea" id="RHEA:15017"/>
        <dbReference type="ChEBI" id="CHEBI:15377"/>
        <dbReference type="ChEBI" id="CHEBI:30879"/>
        <dbReference type="ChEBI" id="CHEBI:43474"/>
        <dbReference type="ChEBI" id="CHEBI:67140"/>
        <dbReference type="EC" id="3.1.3.2"/>
    </reaction>
</comment>
<feature type="signal peptide" evidence="3">
    <location>
        <begin position="1"/>
        <end position="18"/>
    </location>
</feature>
<feature type="domain" description="Fibronectin type-III" evidence="4">
    <location>
        <begin position="27"/>
        <end position="118"/>
    </location>
</feature>
<accession>A0A167CAD4</accession>
<comment type="similarity">
    <text evidence="3">Belongs to the metallophosphoesterase superfamily. Purple acid phosphatase family.</text>
</comment>
<dbReference type="AlphaFoldDB" id="A0A167CAD4"/>
<dbReference type="GeneID" id="30036346"/>
<proteinExistence type="inferred from homology"/>
<keyword evidence="6" id="KW-1185">Reference proteome</keyword>
<gene>
    <name evidence="5" type="ORF">AWJ20_4236</name>
</gene>
<evidence type="ECO:0000256" key="3">
    <source>
        <dbReference type="RuleBase" id="RU361203"/>
    </source>
</evidence>
<dbReference type="Pfam" id="PF00149">
    <property type="entry name" value="Metallophos"/>
    <property type="match status" value="1"/>
</dbReference>
<dbReference type="InterPro" id="IPR004843">
    <property type="entry name" value="Calcineurin-like_PHP"/>
</dbReference>
<dbReference type="GO" id="GO:0046872">
    <property type="term" value="F:metal ion binding"/>
    <property type="evidence" value="ECO:0007669"/>
    <property type="project" value="InterPro"/>
</dbReference>
<name>A0A167CAD4_9ASCO</name>
<keyword evidence="2" id="KW-0325">Glycoprotein</keyword>
<sequence>MKLSFLVSVVAAIQAVAASPIPVDVFPVQQRIALGKNSDEMSISWNTLRDIRRPRVYYGLSEDSLDRVEYGMSSTYSTSWTYSNHVTLKGLEPNTTYYYKVSYSEQEPAIRSFTTPPVVGKDELDHEFKPFTFASVADLGHVGTQGLGLYPSTSEDMDFGIRNVLEKHGIFSKPPVKSTFESLVEHVDEYDFVWHNGDIAYADNFLEERQPHSKAPNVEAFNRVLNAFYDSTEPVSSFKPYMVGPGNHDINCGTRSADIYTDAGQECGSKHRSFAGYLDHYRMPSGSPDPEDNLPTMWYSFDYYSAHFIQINTELEFGMDGDPTKDIKGQLQKQREWLKRDLESVDRKRTPWVIVEGHRPWYASAKNACPECQEGFEDLLNEYNVDLVLFGHVHNYQRNQPIGLDGEIDPAGLNNPKAPWYIINGSGGQLEGLDPVADKHLKDYLVKKIEEVLGWAKITVHNSTHLTYEFIASVNGTTLDEATLVKVR</sequence>
<dbReference type="KEGG" id="slb:AWJ20_4236"/>
<feature type="chain" id="PRO_5007749096" description="Purple acid phosphatase" evidence="3">
    <location>
        <begin position="19"/>
        <end position="488"/>
    </location>
</feature>
<evidence type="ECO:0000313" key="6">
    <source>
        <dbReference type="Proteomes" id="UP000189580"/>
    </source>
</evidence>
<evidence type="ECO:0000259" key="4">
    <source>
        <dbReference type="PROSITE" id="PS50853"/>
    </source>
</evidence>
<dbReference type="Pfam" id="PF14008">
    <property type="entry name" value="Metallophos_C"/>
    <property type="match status" value="1"/>
</dbReference>
<dbReference type="OrthoDB" id="45007at2759"/>
<protein>
    <recommendedName>
        <fullName evidence="3">Purple acid phosphatase</fullName>
        <ecNumber evidence="3">3.1.3.2</ecNumber>
    </recommendedName>
</protein>
<dbReference type="PANTHER" id="PTHR45867">
    <property type="entry name" value="PURPLE ACID PHOSPHATASE"/>
    <property type="match status" value="1"/>
</dbReference>
<dbReference type="Pfam" id="PF16656">
    <property type="entry name" value="Pur_ac_phosph_N"/>
    <property type="match status" value="1"/>
</dbReference>
<dbReference type="InterPro" id="IPR029052">
    <property type="entry name" value="Metallo-depent_PP-like"/>
</dbReference>
<keyword evidence="3" id="KW-0378">Hydrolase</keyword>
<evidence type="ECO:0000256" key="1">
    <source>
        <dbReference type="ARBA" id="ARBA00022729"/>
    </source>
</evidence>
<dbReference type="PANTHER" id="PTHR45867:SF10">
    <property type="entry name" value="PURPLE ACID PHOSPHATASE"/>
    <property type="match status" value="1"/>
</dbReference>
<dbReference type="InterPro" id="IPR041792">
    <property type="entry name" value="MPP_PAP"/>
</dbReference>
<evidence type="ECO:0000256" key="2">
    <source>
        <dbReference type="ARBA" id="ARBA00023180"/>
    </source>
</evidence>
<dbReference type="InterPro" id="IPR015914">
    <property type="entry name" value="PAPs_N"/>
</dbReference>
<dbReference type="EMBL" id="CP014500">
    <property type="protein sequence ID" value="ANB11426.1"/>
    <property type="molecule type" value="Genomic_DNA"/>
</dbReference>
<dbReference type="PROSITE" id="PS50853">
    <property type="entry name" value="FN3"/>
    <property type="match status" value="1"/>
</dbReference>
<dbReference type="SUPFAM" id="SSF49363">
    <property type="entry name" value="Purple acid phosphatase, N-terminal domain"/>
    <property type="match status" value="1"/>
</dbReference>
<dbReference type="Gene3D" id="3.60.21.10">
    <property type="match status" value="1"/>
</dbReference>
<organism evidence="5 6">
    <name type="scientific">Sugiyamaella lignohabitans</name>
    <dbReference type="NCBI Taxonomy" id="796027"/>
    <lineage>
        <taxon>Eukaryota</taxon>
        <taxon>Fungi</taxon>
        <taxon>Dikarya</taxon>
        <taxon>Ascomycota</taxon>
        <taxon>Saccharomycotina</taxon>
        <taxon>Dipodascomycetes</taxon>
        <taxon>Dipodascales</taxon>
        <taxon>Trichomonascaceae</taxon>
        <taxon>Sugiyamaella</taxon>
    </lineage>
</organism>
<dbReference type="Gene3D" id="2.60.40.380">
    <property type="entry name" value="Purple acid phosphatase-like, N-terminal"/>
    <property type="match status" value="1"/>
</dbReference>
<dbReference type="InterPro" id="IPR025733">
    <property type="entry name" value="PAPs_C"/>
</dbReference>
<dbReference type="CDD" id="cd00839">
    <property type="entry name" value="MPP_PAPs"/>
    <property type="match status" value="1"/>
</dbReference>
<dbReference type="EC" id="3.1.3.2" evidence="3"/>